<dbReference type="Gene3D" id="2.60.120.330">
    <property type="entry name" value="B-lactam Antibiotic, Isopenicillin N Synthase, Chain"/>
    <property type="match status" value="1"/>
</dbReference>
<evidence type="ECO:0000313" key="1">
    <source>
        <dbReference type="EMBL" id="KAK0478549.1"/>
    </source>
</evidence>
<sequence length="396" mass="43383">MRTNQSISYTPEGAVSVSYTALLSAPGSLNEAIERAFGSSPECLGIIVVRDLPPTYAAYRQRLLTLAYKFAKLDENVREQYTDASSSYSFGWSHGKEIMNGKPGIPKVFEAVSFCCDSHSTDVLKGSYYANPVIDSPSASISAQHRTEWPEYYAQNIWPKPDEKGVEGFEEAFKDLGRFVLDVGCALAAACQPFGTSIFWTDFATSHLTRWLPALSHFSDTSMSLPKLISTSQTTKARLLHYFPPSQNNPLPAENEPVDSWCGFHLDHSLLTGLTSAMYLSEGDGKFLEPTVVQSPSESSGLYIRTRGGDLTKVSIPEDSLAFQTGEALEIATGGKLRATPHCVRVGSGVANSNKISRETFALFMQPDTDQSLSPSVTFGQFSRGVFVEHYEKISD</sequence>
<reference evidence="1" key="1">
    <citation type="submission" date="2023-06" db="EMBL/GenBank/DDBJ databases">
        <authorList>
            <consortium name="Lawrence Berkeley National Laboratory"/>
            <person name="Ahrendt S."/>
            <person name="Sahu N."/>
            <person name="Indic B."/>
            <person name="Wong-Bajracharya J."/>
            <person name="Merenyi Z."/>
            <person name="Ke H.-M."/>
            <person name="Monk M."/>
            <person name="Kocsube S."/>
            <person name="Drula E."/>
            <person name="Lipzen A."/>
            <person name="Balint B."/>
            <person name="Henrissat B."/>
            <person name="Andreopoulos B."/>
            <person name="Martin F.M."/>
            <person name="Harder C.B."/>
            <person name="Rigling D."/>
            <person name="Ford K.L."/>
            <person name="Foster G.D."/>
            <person name="Pangilinan J."/>
            <person name="Papanicolaou A."/>
            <person name="Barry K."/>
            <person name="LaButti K."/>
            <person name="Viragh M."/>
            <person name="Koriabine M."/>
            <person name="Yan M."/>
            <person name="Riley R."/>
            <person name="Champramary S."/>
            <person name="Plett K.L."/>
            <person name="Tsai I.J."/>
            <person name="Slot J."/>
            <person name="Sipos G."/>
            <person name="Plett J."/>
            <person name="Nagy L.G."/>
            <person name="Grigoriev I.V."/>
        </authorList>
    </citation>
    <scope>NUCLEOTIDE SEQUENCE</scope>
    <source>
        <strain evidence="1">ICMP 16352</strain>
    </source>
</reference>
<dbReference type="InterPro" id="IPR027443">
    <property type="entry name" value="IPNS-like_sf"/>
</dbReference>
<dbReference type="AlphaFoldDB" id="A0AA39P7J4"/>
<gene>
    <name evidence="1" type="ORF">IW261DRAFT_241014</name>
</gene>
<name>A0AA39P7J4_9AGAR</name>
<dbReference type="PANTHER" id="PTHR48420">
    <property type="entry name" value="NON-HAEM DIOXYGENASE N-TERMINAL DOMAIN-CONTAINING PROTEIN"/>
    <property type="match status" value="1"/>
</dbReference>
<proteinExistence type="predicted"/>
<comment type="caution">
    <text evidence="1">The sequence shown here is derived from an EMBL/GenBank/DDBJ whole genome shotgun (WGS) entry which is preliminary data.</text>
</comment>
<dbReference type="PANTHER" id="PTHR48420:SF1">
    <property type="entry name" value="NON-HAEM DIOXYGENASE N-TERMINAL DOMAIN-CONTAINING PROTEIN"/>
    <property type="match status" value="1"/>
</dbReference>
<dbReference type="Proteomes" id="UP001175227">
    <property type="component" value="Unassembled WGS sequence"/>
</dbReference>
<organism evidence="1 2">
    <name type="scientific">Armillaria novae-zelandiae</name>
    <dbReference type="NCBI Taxonomy" id="153914"/>
    <lineage>
        <taxon>Eukaryota</taxon>
        <taxon>Fungi</taxon>
        <taxon>Dikarya</taxon>
        <taxon>Basidiomycota</taxon>
        <taxon>Agaricomycotina</taxon>
        <taxon>Agaricomycetes</taxon>
        <taxon>Agaricomycetidae</taxon>
        <taxon>Agaricales</taxon>
        <taxon>Marasmiineae</taxon>
        <taxon>Physalacriaceae</taxon>
        <taxon>Armillaria</taxon>
    </lineage>
</organism>
<protein>
    <submittedName>
        <fullName evidence="1">Clavaminate synthase-like protein</fullName>
    </submittedName>
</protein>
<accession>A0AA39P7J4</accession>
<dbReference type="EMBL" id="JAUEPR010000014">
    <property type="protein sequence ID" value="KAK0478549.1"/>
    <property type="molecule type" value="Genomic_DNA"/>
</dbReference>
<keyword evidence="2" id="KW-1185">Reference proteome</keyword>
<dbReference type="SUPFAM" id="SSF51197">
    <property type="entry name" value="Clavaminate synthase-like"/>
    <property type="match status" value="1"/>
</dbReference>
<evidence type="ECO:0000313" key="2">
    <source>
        <dbReference type="Proteomes" id="UP001175227"/>
    </source>
</evidence>